<organism evidence="3 4">
    <name type="scientific">Candidatus Bacteroides merdipullorum</name>
    <dbReference type="NCBI Taxonomy" id="2838474"/>
    <lineage>
        <taxon>Bacteria</taxon>
        <taxon>Pseudomonadati</taxon>
        <taxon>Bacteroidota</taxon>
        <taxon>Bacteroidia</taxon>
        <taxon>Bacteroidales</taxon>
        <taxon>Bacteroidaceae</taxon>
        <taxon>Bacteroides</taxon>
    </lineage>
</organism>
<name>A0A9D2A9J3_9BACE</name>
<feature type="domain" description="BT-3987-like N-terminal" evidence="2">
    <location>
        <begin position="33"/>
        <end position="141"/>
    </location>
</feature>
<dbReference type="Pfam" id="PF13385">
    <property type="entry name" value="Laminin_G_3"/>
    <property type="match status" value="1"/>
</dbReference>
<dbReference type="EMBL" id="DXCK01000122">
    <property type="protein sequence ID" value="HIZ02370.1"/>
    <property type="molecule type" value="Genomic_DNA"/>
</dbReference>
<dbReference type="Pfam" id="PF08522">
    <property type="entry name" value="BT_3987-like_N"/>
    <property type="match status" value="1"/>
</dbReference>
<feature type="region of interest" description="Disordered" evidence="1">
    <location>
        <begin position="357"/>
        <end position="380"/>
    </location>
</feature>
<dbReference type="AlphaFoldDB" id="A0A9D2A9J3"/>
<evidence type="ECO:0000256" key="1">
    <source>
        <dbReference type="SAM" id="MobiDB-lite"/>
    </source>
</evidence>
<evidence type="ECO:0000313" key="3">
    <source>
        <dbReference type="EMBL" id="HIZ02370.1"/>
    </source>
</evidence>
<dbReference type="GO" id="GO:0005975">
    <property type="term" value="P:carbohydrate metabolic process"/>
    <property type="evidence" value="ECO:0007669"/>
    <property type="project" value="UniProtKB-ARBA"/>
</dbReference>
<protein>
    <submittedName>
        <fullName evidence="3">DUF1735 and LamG domain-containing protein</fullName>
    </submittedName>
</protein>
<accession>A0A9D2A9J3</accession>
<dbReference type="Gene3D" id="2.60.40.1740">
    <property type="entry name" value="hypothetical protein (bacova_03559)"/>
    <property type="match status" value="1"/>
</dbReference>
<reference evidence="3" key="1">
    <citation type="journal article" date="2021" name="PeerJ">
        <title>Extensive microbial diversity within the chicken gut microbiome revealed by metagenomics and culture.</title>
        <authorList>
            <person name="Gilroy R."/>
            <person name="Ravi A."/>
            <person name="Getino M."/>
            <person name="Pursley I."/>
            <person name="Horton D.L."/>
            <person name="Alikhan N.F."/>
            <person name="Baker D."/>
            <person name="Gharbi K."/>
            <person name="Hall N."/>
            <person name="Watson M."/>
            <person name="Adriaenssens E.M."/>
            <person name="Foster-Nyarko E."/>
            <person name="Jarju S."/>
            <person name="Secka A."/>
            <person name="Antonio M."/>
            <person name="Oren A."/>
            <person name="Chaudhuri R.R."/>
            <person name="La Ragione R."/>
            <person name="Hildebrand F."/>
            <person name="Pallen M.J."/>
        </authorList>
    </citation>
    <scope>NUCLEOTIDE SEQUENCE</scope>
    <source>
        <strain evidence="3">ChiHjej12B11-24981</strain>
    </source>
</reference>
<evidence type="ECO:0000313" key="4">
    <source>
        <dbReference type="Proteomes" id="UP000824023"/>
    </source>
</evidence>
<dbReference type="SUPFAM" id="SSF49899">
    <property type="entry name" value="Concanavalin A-like lectins/glucanases"/>
    <property type="match status" value="1"/>
</dbReference>
<evidence type="ECO:0000259" key="2">
    <source>
        <dbReference type="Pfam" id="PF08522"/>
    </source>
</evidence>
<reference evidence="3" key="2">
    <citation type="submission" date="2021-04" db="EMBL/GenBank/DDBJ databases">
        <authorList>
            <person name="Gilroy R."/>
        </authorList>
    </citation>
    <scope>NUCLEOTIDE SEQUENCE</scope>
    <source>
        <strain evidence="3">ChiHjej12B11-24981</strain>
    </source>
</reference>
<feature type="compositionally biased region" description="Polar residues" evidence="1">
    <location>
        <begin position="357"/>
        <end position="368"/>
    </location>
</feature>
<sequence length="393" mass="43795">MKRINLYSGILVAMAFLFFGCNDSENDLLESKLYFESDVINVETEEDTYECEVVSRLSSMVGNDVSVSYSVGGQDLVDQYNQKHGTACLLMPEGNYEMEGHSSVIKAGELYAGSCAVSLKNIQAGEDGVTYVLPLLLNSSDITLMNGENVTYIVVKKPIIIDKVYDITPNWLDVRLPKSCASMSSVTYEALLYAERWNNLGTIMGNEGILILRTGDLNHPDNEIQVAGNVQLQIPEDVVNSYALNKWYHVAFTYDSPSGMAAIYLNGEKVAEKGVGSGLTFDLNQHFSIGYAYDYDSRRTWYGFMSEVRLWSVARTANQLRDNMMYVDPASDGLVGYWKLNGEDYYEENGVWYVKDQSPNGNNATSNRGLRGDNGGSQTFVEPTVVDMRVKIE</sequence>
<dbReference type="PROSITE" id="PS51257">
    <property type="entry name" value="PROKAR_LIPOPROTEIN"/>
    <property type="match status" value="1"/>
</dbReference>
<gene>
    <name evidence="3" type="ORF">H9819_09020</name>
</gene>
<dbReference type="InterPro" id="IPR013320">
    <property type="entry name" value="ConA-like_dom_sf"/>
</dbReference>
<dbReference type="Gene3D" id="2.60.120.200">
    <property type="match status" value="1"/>
</dbReference>
<comment type="caution">
    <text evidence="3">The sequence shown here is derived from an EMBL/GenBank/DDBJ whole genome shotgun (WGS) entry which is preliminary data.</text>
</comment>
<proteinExistence type="predicted"/>
<dbReference type="GO" id="GO:0004553">
    <property type="term" value="F:hydrolase activity, hydrolyzing O-glycosyl compounds"/>
    <property type="evidence" value="ECO:0007669"/>
    <property type="project" value="UniProtKB-ARBA"/>
</dbReference>
<dbReference type="Proteomes" id="UP000824023">
    <property type="component" value="Unassembled WGS sequence"/>
</dbReference>
<dbReference type="InterPro" id="IPR013728">
    <property type="entry name" value="BT_3987-like_N"/>
</dbReference>